<evidence type="ECO:0000313" key="15">
    <source>
        <dbReference type="Proteomes" id="UP000589620"/>
    </source>
</evidence>
<evidence type="ECO:0000256" key="4">
    <source>
        <dbReference type="ARBA" id="ARBA00022538"/>
    </source>
</evidence>
<evidence type="ECO:0000256" key="13">
    <source>
        <dbReference type="SAM" id="Phobius"/>
    </source>
</evidence>
<keyword evidence="3" id="KW-0813">Transport</keyword>
<feature type="transmembrane region" description="Helical" evidence="13">
    <location>
        <begin position="118"/>
        <end position="136"/>
    </location>
</feature>
<dbReference type="PANTHER" id="PTHR31462:SF5">
    <property type="entry name" value="ENDOSOMAL_LYSOSOMAL PROTON CHANNEL TMEM175"/>
    <property type="match status" value="1"/>
</dbReference>
<evidence type="ECO:0000256" key="9">
    <source>
        <dbReference type="ARBA" id="ARBA00023065"/>
    </source>
</evidence>
<dbReference type="AlphaFoldDB" id="A0A852T431"/>
<dbReference type="PANTHER" id="PTHR31462">
    <property type="entry name" value="ENDOSOMAL/LYSOSOMAL POTASSIUM CHANNEL TMEM175"/>
    <property type="match status" value="1"/>
</dbReference>
<keyword evidence="15" id="KW-1185">Reference proteome</keyword>
<dbReference type="RefSeq" id="WP_089916329.1">
    <property type="nucleotide sequence ID" value="NZ_BAAAPX010000001.1"/>
</dbReference>
<comment type="caution">
    <text evidence="14">The sequence shown here is derived from an EMBL/GenBank/DDBJ whole genome shotgun (WGS) entry which is preliminary data.</text>
</comment>
<feature type="transmembrane region" description="Helical" evidence="13">
    <location>
        <begin position="12"/>
        <end position="33"/>
    </location>
</feature>
<feature type="transmembrane region" description="Helical" evidence="13">
    <location>
        <begin position="53"/>
        <end position="70"/>
    </location>
</feature>
<gene>
    <name evidence="14" type="ORF">BJ963_002799</name>
</gene>
<comment type="catalytic activity">
    <reaction evidence="12">
        <text>K(+)(in) = K(+)(out)</text>
        <dbReference type="Rhea" id="RHEA:29463"/>
        <dbReference type="ChEBI" id="CHEBI:29103"/>
    </reaction>
</comment>
<evidence type="ECO:0000256" key="10">
    <source>
        <dbReference type="ARBA" id="ARBA00023136"/>
    </source>
</evidence>
<evidence type="ECO:0000256" key="8">
    <source>
        <dbReference type="ARBA" id="ARBA00022989"/>
    </source>
</evidence>
<proteinExistence type="inferred from homology"/>
<name>A0A852T431_9MICO</name>
<keyword evidence="5 13" id="KW-0812">Transmembrane</keyword>
<dbReference type="InterPro" id="IPR010617">
    <property type="entry name" value="TMEM175-like"/>
</dbReference>
<dbReference type="GO" id="GO:0005267">
    <property type="term" value="F:potassium channel activity"/>
    <property type="evidence" value="ECO:0007669"/>
    <property type="project" value="UniProtKB-KW"/>
</dbReference>
<organism evidence="14 15">
    <name type="scientific">Leifsonia soli</name>
    <dbReference type="NCBI Taxonomy" id="582665"/>
    <lineage>
        <taxon>Bacteria</taxon>
        <taxon>Bacillati</taxon>
        <taxon>Actinomycetota</taxon>
        <taxon>Actinomycetes</taxon>
        <taxon>Micrococcales</taxon>
        <taxon>Microbacteriaceae</taxon>
        <taxon>Leifsonia</taxon>
    </lineage>
</organism>
<sequence length="209" mass="23141">MAVIRTERGLDRLVNFSDATVAIAITLLILPLVDAASRLGGKSFGDFLAENGWEIFAFVISFAVIARFWVVHHRMFESVGDYNSWVVWFNFLWLLAIVAIPFSANVLAESDGQRAEVYALYIGDMLVATIATRLIAEVLYRNPELLVEEARTTIDRTNGVAEASIMAVALVLAVLVPSVNLFWLFLLFLSGPLHALLHRLVYGPSQTTA</sequence>
<evidence type="ECO:0000256" key="3">
    <source>
        <dbReference type="ARBA" id="ARBA00022448"/>
    </source>
</evidence>
<evidence type="ECO:0000256" key="2">
    <source>
        <dbReference type="ARBA" id="ARBA00006920"/>
    </source>
</evidence>
<feature type="transmembrane region" description="Helical" evidence="13">
    <location>
        <begin position="157"/>
        <end position="176"/>
    </location>
</feature>
<comment type="similarity">
    <text evidence="2">Belongs to the TMEM175 family.</text>
</comment>
<dbReference type="Proteomes" id="UP000589620">
    <property type="component" value="Unassembled WGS sequence"/>
</dbReference>
<keyword evidence="9" id="KW-0406">Ion transport</keyword>
<evidence type="ECO:0000313" key="14">
    <source>
        <dbReference type="EMBL" id="NYD75280.1"/>
    </source>
</evidence>
<evidence type="ECO:0000256" key="7">
    <source>
        <dbReference type="ARBA" id="ARBA00022958"/>
    </source>
</evidence>
<accession>A0A852T431</accession>
<comment type="subcellular location">
    <subcellularLocation>
        <location evidence="1">Membrane</location>
        <topology evidence="1">Multi-pass membrane protein</topology>
    </subcellularLocation>
</comment>
<keyword evidence="10 13" id="KW-0472">Membrane</keyword>
<reference evidence="14 15" key="1">
    <citation type="submission" date="2020-07" db="EMBL/GenBank/DDBJ databases">
        <title>Sequencing the genomes of 1000 actinobacteria strains.</title>
        <authorList>
            <person name="Klenk H.-P."/>
        </authorList>
    </citation>
    <scope>NUCLEOTIDE SEQUENCE [LARGE SCALE GENOMIC DNA]</scope>
    <source>
        <strain evidence="14 15">DSM 23871</strain>
    </source>
</reference>
<dbReference type="EMBL" id="JACCBJ010000001">
    <property type="protein sequence ID" value="NYD75280.1"/>
    <property type="molecule type" value="Genomic_DNA"/>
</dbReference>
<keyword evidence="11" id="KW-0407">Ion channel</keyword>
<evidence type="ECO:0000256" key="1">
    <source>
        <dbReference type="ARBA" id="ARBA00004141"/>
    </source>
</evidence>
<keyword evidence="8 13" id="KW-1133">Transmembrane helix</keyword>
<feature type="transmembrane region" description="Helical" evidence="13">
    <location>
        <begin position="82"/>
        <end position="106"/>
    </location>
</feature>
<evidence type="ECO:0000256" key="11">
    <source>
        <dbReference type="ARBA" id="ARBA00023303"/>
    </source>
</evidence>
<keyword evidence="7" id="KW-0630">Potassium</keyword>
<protein>
    <submittedName>
        <fullName evidence="14">Putative membrane protein</fullName>
    </submittedName>
</protein>
<dbReference type="GO" id="GO:0015252">
    <property type="term" value="F:proton channel activity"/>
    <property type="evidence" value="ECO:0007669"/>
    <property type="project" value="InterPro"/>
</dbReference>
<evidence type="ECO:0000256" key="6">
    <source>
        <dbReference type="ARBA" id="ARBA00022826"/>
    </source>
</evidence>
<keyword evidence="6" id="KW-0631">Potassium channel</keyword>
<dbReference type="GO" id="GO:0016020">
    <property type="term" value="C:membrane"/>
    <property type="evidence" value="ECO:0007669"/>
    <property type="project" value="UniProtKB-SubCell"/>
</dbReference>
<keyword evidence="4" id="KW-0633">Potassium transport</keyword>
<evidence type="ECO:0000256" key="5">
    <source>
        <dbReference type="ARBA" id="ARBA00022692"/>
    </source>
</evidence>
<dbReference type="Pfam" id="PF06736">
    <property type="entry name" value="TMEM175"/>
    <property type="match status" value="1"/>
</dbReference>
<evidence type="ECO:0000256" key="12">
    <source>
        <dbReference type="ARBA" id="ARBA00034430"/>
    </source>
</evidence>